<feature type="transmembrane region" description="Helical" evidence="12">
    <location>
        <begin position="152"/>
        <end position="174"/>
    </location>
</feature>
<dbReference type="Gene3D" id="1.20.1730.10">
    <property type="entry name" value="Sodium/glucose cotransporter"/>
    <property type="match status" value="1"/>
</dbReference>
<dbReference type="EMBL" id="QRZA01000032">
    <property type="protein sequence ID" value="RGV31486.1"/>
    <property type="molecule type" value="Genomic_DNA"/>
</dbReference>
<evidence type="ECO:0000313" key="15">
    <source>
        <dbReference type="Proteomes" id="UP000283589"/>
    </source>
</evidence>
<dbReference type="GO" id="GO:0015293">
    <property type="term" value="F:symporter activity"/>
    <property type="evidence" value="ECO:0007669"/>
    <property type="project" value="TreeGrafter"/>
</dbReference>
<evidence type="ECO:0000256" key="1">
    <source>
        <dbReference type="ARBA" id="ARBA00004651"/>
    </source>
</evidence>
<dbReference type="GO" id="GO:0005886">
    <property type="term" value="C:plasma membrane"/>
    <property type="evidence" value="ECO:0007669"/>
    <property type="project" value="UniProtKB-SubCell"/>
</dbReference>
<feature type="transmembrane region" description="Helical" evidence="12">
    <location>
        <begin position="427"/>
        <end position="443"/>
    </location>
</feature>
<feature type="transmembrane region" description="Helical" evidence="12">
    <location>
        <begin position="74"/>
        <end position="96"/>
    </location>
</feature>
<keyword evidence="6 12" id="KW-1133">Transmembrane helix</keyword>
<dbReference type="GeneID" id="93096679"/>
<dbReference type="EMBL" id="CP069450">
    <property type="protein sequence ID" value="QRO50509.1"/>
    <property type="molecule type" value="Genomic_DNA"/>
</dbReference>
<keyword evidence="8" id="KW-0406">Ion transport</keyword>
<evidence type="ECO:0000313" key="13">
    <source>
        <dbReference type="EMBL" id="QRO50509.1"/>
    </source>
</evidence>
<sequence>MSTSLVLTVLLAYFLLLILVGFVTTRKVNSEMFFTANRNSPWYLVAFGMIGTTLSGVTFISIPGEVGNTHWTYLTLVFGNCVGYIVIALVLLPLFYRQNLVSIYSWLGTRFGEKARLTGSFFFILSQLVGASFRLFLVVGVLQLAFFDAIGVPFWLTVFITIVFVWIYTVRGGIKTIVWTDTLQTVFILISVGLTIVVVNKALDFNFFSAIAAIKESPLSRVFDFDWRSGQNTVKQFLAGVAITVCLNGLDQNMMQKNLTCRSLRDCKTNMFSFSFLFLVTNVLFLMLGALLYIYAEREGVVLPGKSDDVFPFLSLNYFGATAGLFFLLGITAAAYSSVDSSLTALTTSFCIDFLKIDPGNKEEKKKRIGVHIMFSLLMIFVVVLFRELNNSSVISSLFKAVGYTYGPLLGLFTFGLTTKYQVREKYLPWVCLLSPVVSYVVNCYSEQLLFGYKFGFEILLLNGFLCYLGLLFIRAKRHKLVPVNTLKV</sequence>
<dbReference type="PANTHER" id="PTHR42985">
    <property type="entry name" value="SODIUM-COUPLED MONOCARBOXYLATE TRANSPORTER"/>
    <property type="match status" value="1"/>
</dbReference>
<dbReference type="InterPro" id="IPR001734">
    <property type="entry name" value="Na/solute_symporter"/>
</dbReference>
<evidence type="ECO:0000256" key="6">
    <source>
        <dbReference type="ARBA" id="ARBA00022989"/>
    </source>
</evidence>
<feature type="transmembrane region" description="Helical" evidence="12">
    <location>
        <begin position="271"/>
        <end position="296"/>
    </location>
</feature>
<evidence type="ECO:0000256" key="10">
    <source>
        <dbReference type="ARBA" id="ARBA00023201"/>
    </source>
</evidence>
<dbReference type="RefSeq" id="WP_027200704.1">
    <property type="nucleotide sequence ID" value="NZ_CALBWO010000057.1"/>
</dbReference>
<evidence type="ECO:0000256" key="11">
    <source>
        <dbReference type="RuleBase" id="RU362091"/>
    </source>
</evidence>
<evidence type="ECO:0000313" key="16">
    <source>
        <dbReference type="Proteomes" id="UP000654720"/>
    </source>
</evidence>
<feature type="transmembrane region" description="Helical" evidence="12">
    <location>
        <begin position="398"/>
        <end position="415"/>
    </location>
</feature>
<reference evidence="13 16" key="2">
    <citation type="submission" date="2021-02" db="EMBL/GenBank/DDBJ databases">
        <title>FDA dAtabase for Regulatory Grade micrObial Sequences (FDA-ARGOS): Supporting development and validation of Infectious Disease Dx tests.</title>
        <authorList>
            <person name="Carlson P."/>
            <person name="Fischbach M."/>
            <person name="Hastie J."/>
            <person name="Bilen M."/>
            <person name="Cheng A."/>
            <person name="Tallon L."/>
            <person name="Sadzewicz L."/>
            <person name="Zhao X."/>
            <person name="Boylan J."/>
            <person name="Ott S."/>
            <person name="Bowen H."/>
            <person name="Vavikolanu K."/>
            <person name="Mehta A."/>
            <person name="Aluvathingal J."/>
            <person name="Nadendla S."/>
            <person name="Yan Y."/>
            <person name="Sichtig H."/>
        </authorList>
    </citation>
    <scope>NUCLEOTIDE SEQUENCE [LARGE SCALE GENOMIC DNA]</scope>
    <source>
        <strain evidence="13 16">FDAARGOS_1229</strain>
    </source>
</reference>
<feature type="transmembrane region" description="Helical" evidence="12">
    <location>
        <begin position="369"/>
        <end position="386"/>
    </location>
</feature>
<evidence type="ECO:0000256" key="4">
    <source>
        <dbReference type="ARBA" id="ARBA00022475"/>
    </source>
</evidence>
<feature type="transmembrane region" description="Helical" evidence="12">
    <location>
        <begin position="186"/>
        <end position="214"/>
    </location>
</feature>
<dbReference type="CDD" id="cd10326">
    <property type="entry name" value="SLC5sbd_NIS-like"/>
    <property type="match status" value="1"/>
</dbReference>
<organism evidence="14 15">
    <name type="scientific">Butyricimonas virosa</name>
    <dbReference type="NCBI Taxonomy" id="544645"/>
    <lineage>
        <taxon>Bacteria</taxon>
        <taxon>Pseudomonadati</taxon>
        <taxon>Bacteroidota</taxon>
        <taxon>Bacteroidia</taxon>
        <taxon>Bacteroidales</taxon>
        <taxon>Odoribacteraceae</taxon>
        <taxon>Butyricimonas</taxon>
    </lineage>
</organism>
<dbReference type="InterPro" id="IPR038377">
    <property type="entry name" value="Na/Glc_symporter_sf"/>
</dbReference>
<proteinExistence type="inferred from homology"/>
<keyword evidence="10" id="KW-0739">Sodium transport</keyword>
<dbReference type="PROSITE" id="PS50283">
    <property type="entry name" value="NA_SOLUT_SYMP_3"/>
    <property type="match status" value="1"/>
</dbReference>
<dbReference type="InterPro" id="IPR051163">
    <property type="entry name" value="Sodium:Solute_Symporter_SSF"/>
</dbReference>
<evidence type="ECO:0000313" key="14">
    <source>
        <dbReference type="EMBL" id="RGV31486.1"/>
    </source>
</evidence>
<dbReference type="STRING" id="1121130.GCA_000519105_01915"/>
<keyword evidence="4" id="KW-1003">Cell membrane</keyword>
<feature type="transmembrane region" description="Helical" evidence="12">
    <location>
        <begin position="43"/>
        <end position="62"/>
    </location>
</feature>
<gene>
    <name evidence="14" type="ORF">DWW18_17410</name>
    <name evidence="13" type="ORF">I6J59_02425</name>
</gene>
<evidence type="ECO:0000256" key="8">
    <source>
        <dbReference type="ARBA" id="ARBA00023065"/>
    </source>
</evidence>
<keyword evidence="16" id="KW-1185">Reference proteome</keyword>
<dbReference type="Pfam" id="PF00474">
    <property type="entry name" value="SSF"/>
    <property type="match status" value="1"/>
</dbReference>
<feature type="transmembrane region" description="Helical" evidence="12">
    <location>
        <begin position="316"/>
        <end position="336"/>
    </location>
</feature>
<feature type="transmembrane region" description="Helical" evidence="12">
    <location>
        <begin position="234"/>
        <end position="250"/>
    </location>
</feature>
<dbReference type="GO" id="GO:0006814">
    <property type="term" value="P:sodium ion transport"/>
    <property type="evidence" value="ECO:0007669"/>
    <property type="project" value="UniProtKB-KW"/>
</dbReference>
<dbReference type="PANTHER" id="PTHR42985:SF47">
    <property type="entry name" value="INTEGRAL MEMBRANE TRANSPORT PROTEIN"/>
    <property type="match status" value="1"/>
</dbReference>
<keyword evidence="5 12" id="KW-0812">Transmembrane</keyword>
<accession>A0A412WVU9</accession>
<keyword evidence="9 12" id="KW-0472">Membrane</keyword>
<evidence type="ECO:0000256" key="5">
    <source>
        <dbReference type="ARBA" id="ARBA00022692"/>
    </source>
</evidence>
<evidence type="ECO:0000256" key="9">
    <source>
        <dbReference type="ARBA" id="ARBA00023136"/>
    </source>
</evidence>
<dbReference type="Proteomes" id="UP000654720">
    <property type="component" value="Chromosome"/>
</dbReference>
<keyword evidence="7" id="KW-0915">Sodium</keyword>
<evidence type="ECO:0000256" key="2">
    <source>
        <dbReference type="ARBA" id="ARBA00006434"/>
    </source>
</evidence>
<feature type="transmembrane region" description="Helical" evidence="12">
    <location>
        <begin position="6"/>
        <end position="23"/>
    </location>
</feature>
<keyword evidence="3" id="KW-0813">Transport</keyword>
<protein>
    <submittedName>
        <fullName evidence="14">Sodium:solute symporter</fullName>
    </submittedName>
</protein>
<evidence type="ECO:0000256" key="12">
    <source>
        <dbReference type="SAM" id="Phobius"/>
    </source>
</evidence>
<dbReference type="Proteomes" id="UP000283589">
    <property type="component" value="Unassembled WGS sequence"/>
</dbReference>
<comment type="similarity">
    <text evidence="2 11">Belongs to the sodium:solute symporter (SSF) (TC 2.A.21) family.</text>
</comment>
<dbReference type="AlphaFoldDB" id="A0A412WVU9"/>
<feature type="transmembrane region" description="Helical" evidence="12">
    <location>
        <begin position="117"/>
        <end position="146"/>
    </location>
</feature>
<evidence type="ECO:0000256" key="7">
    <source>
        <dbReference type="ARBA" id="ARBA00023053"/>
    </source>
</evidence>
<comment type="subcellular location">
    <subcellularLocation>
        <location evidence="1">Cell membrane</location>
        <topology evidence="1">Multi-pass membrane protein</topology>
    </subcellularLocation>
</comment>
<reference evidence="14 15" key="1">
    <citation type="submission" date="2018-08" db="EMBL/GenBank/DDBJ databases">
        <title>A genome reference for cultivated species of the human gut microbiota.</title>
        <authorList>
            <person name="Zou Y."/>
            <person name="Xue W."/>
            <person name="Luo G."/>
        </authorList>
    </citation>
    <scope>NUCLEOTIDE SEQUENCE [LARGE SCALE GENOMIC DNA]</scope>
    <source>
        <strain evidence="14 15">AF14-49</strain>
    </source>
</reference>
<evidence type="ECO:0000256" key="3">
    <source>
        <dbReference type="ARBA" id="ARBA00022448"/>
    </source>
</evidence>
<name>A0A412WVU9_9BACT</name>
<feature type="transmembrane region" description="Helical" evidence="12">
    <location>
        <begin position="455"/>
        <end position="474"/>
    </location>
</feature>